<dbReference type="InterPro" id="IPR002110">
    <property type="entry name" value="Ankyrin_rpt"/>
</dbReference>
<proteinExistence type="predicted"/>
<dbReference type="PROSITE" id="PS50297">
    <property type="entry name" value="ANK_REP_REGION"/>
    <property type="match status" value="2"/>
</dbReference>
<dbReference type="SUPFAM" id="SSF48403">
    <property type="entry name" value="Ankyrin repeat"/>
    <property type="match status" value="1"/>
</dbReference>
<accession>A0A812J167</accession>
<evidence type="ECO:0000256" key="1">
    <source>
        <dbReference type="ARBA" id="ARBA00022737"/>
    </source>
</evidence>
<evidence type="ECO:0000313" key="4">
    <source>
        <dbReference type="EMBL" id="CAE7196352.1"/>
    </source>
</evidence>
<dbReference type="PANTHER" id="PTHR24123:SF33">
    <property type="entry name" value="PROTEIN HOS4"/>
    <property type="match status" value="1"/>
</dbReference>
<dbReference type="PANTHER" id="PTHR24123">
    <property type="entry name" value="ANKYRIN REPEAT-CONTAINING"/>
    <property type="match status" value="1"/>
</dbReference>
<dbReference type="InterPro" id="IPR051165">
    <property type="entry name" value="Multifunctional_ANK_Repeat"/>
</dbReference>
<gene>
    <name evidence="4" type="primary">anks1b</name>
    <name evidence="4" type="ORF">SNAT2548_LOCUS5470</name>
</gene>
<dbReference type="EMBL" id="CAJNDS010000348">
    <property type="protein sequence ID" value="CAE7196352.1"/>
    <property type="molecule type" value="Genomic_DNA"/>
</dbReference>
<feature type="repeat" description="ANK" evidence="3">
    <location>
        <begin position="484"/>
        <end position="517"/>
    </location>
</feature>
<dbReference type="Gene3D" id="1.25.40.20">
    <property type="entry name" value="Ankyrin repeat-containing domain"/>
    <property type="match status" value="2"/>
</dbReference>
<keyword evidence="5" id="KW-1185">Reference proteome</keyword>
<dbReference type="SMART" id="SM00248">
    <property type="entry name" value="ANK"/>
    <property type="match status" value="6"/>
</dbReference>
<evidence type="ECO:0000256" key="2">
    <source>
        <dbReference type="ARBA" id="ARBA00023043"/>
    </source>
</evidence>
<dbReference type="InterPro" id="IPR036770">
    <property type="entry name" value="Ankyrin_rpt-contain_sf"/>
</dbReference>
<keyword evidence="2 3" id="KW-0040">ANK repeat</keyword>
<reference evidence="4" key="1">
    <citation type="submission" date="2021-02" db="EMBL/GenBank/DDBJ databases">
        <authorList>
            <person name="Dougan E. K."/>
            <person name="Rhodes N."/>
            <person name="Thang M."/>
            <person name="Chan C."/>
        </authorList>
    </citation>
    <scope>NUCLEOTIDE SEQUENCE</scope>
</reference>
<sequence>MACCGASLTPLAQHAKSLHTSRADGVPMHFPMYTVSLDTLLEMTKVEPHEVLKAKDMLVDFKGSMGKAAFVSHQWVAPNHPDPEFKQMRVLQGALQEMKMGNLQRIPVELVSEAAEGHVKPLPTSRLLSEPLFFWYDYFSCPQKDRVSRSMTSLFSPEGESGSKLLDAINSIPAYVQESSFFFGLVPVLENPHSSNLITPLTWQSRGWCRLERTCGELAQQHSCIMVKSPKDVELMAGTCAFLRAGCGPVGEGIFTVPQDRLKLGPVLVAAVKRRMLSLLRAQDLPGYRALLNQQHILLRGMTCEAAEAFLEMEDPKPACEDSWGSSLVRSFFHQNGFRNVWETDSGGWSPLHYAALKGEPLLVEELLKIRADPNQGSKKVHPAIGQPAGTPPLSIACIFKNNEAAKLLISAKARIASRGFVRGPFNCAAHANNTEAIQILCHAGCSPVQTNLFGISVMDGAAYHGALEAMHELLSQSTASALNPTSALYNAAMGGGSADVVQLLLEMRADMNAQTDEHWKRTAMIRTLYKVKVLQHRLGKVTMVSKILYHAKGATPLMIALLTGQHECASALIAAGADLTPRNSRGWTAADFLQGHSAPEFLREAFEGRVEACQRVSQLSRGWVQLEL</sequence>
<dbReference type="Proteomes" id="UP000604046">
    <property type="component" value="Unassembled WGS sequence"/>
</dbReference>
<evidence type="ECO:0000313" key="5">
    <source>
        <dbReference type="Proteomes" id="UP000604046"/>
    </source>
</evidence>
<dbReference type="AlphaFoldDB" id="A0A812J167"/>
<feature type="repeat" description="ANK" evidence="3">
    <location>
        <begin position="553"/>
        <end position="585"/>
    </location>
</feature>
<comment type="caution">
    <text evidence="4">The sequence shown here is derived from an EMBL/GenBank/DDBJ whole genome shotgun (WGS) entry which is preliminary data.</text>
</comment>
<dbReference type="OrthoDB" id="419389at2759"/>
<keyword evidence="1" id="KW-0677">Repeat</keyword>
<dbReference type="PROSITE" id="PS50088">
    <property type="entry name" value="ANK_REPEAT"/>
    <property type="match status" value="3"/>
</dbReference>
<feature type="repeat" description="ANK" evidence="3">
    <location>
        <begin position="347"/>
        <end position="379"/>
    </location>
</feature>
<evidence type="ECO:0000256" key="3">
    <source>
        <dbReference type="PROSITE-ProRule" id="PRU00023"/>
    </source>
</evidence>
<protein>
    <submittedName>
        <fullName evidence="4">Anks1b protein</fullName>
    </submittedName>
</protein>
<name>A0A812J167_9DINO</name>
<dbReference type="Pfam" id="PF00023">
    <property type="entry name" value="Ank"/>
    <property type="match status" value="3"/>
</dbReference>
<organism evidence="4 5">
    <name type="scientific">Symbiodinium natans</name>
    <dbReference type="NCBI Taxonomy" id="878477"/>
    <lineage>
        <taxon>Eukaryota</taxon>
        <taxon>Sar</taxon>
        <taxon>Alveolata</taxon>
        <taxon>Dinophyceae</taxon>
        <taxon>Suessiales</taxon>
        <taxon>Symbiodiniaceae</taxon>
        <taxon>Symbiodinium</taxon>
    </lineage>
</organism>